<dbReference type="Gene3D" id="3.30.200.20">
    <property type="entry name" value="Phosphorylase Kinase, domain 1"/>
    <property type="match status" value="1"/>
</dbReference>
<keyword evidence="21" id="KW-1185">Reference proteome</keyword>
<dbReference type="Pfam" id="PF00560">
    <property type="entry name" value="LRR_1"/>
    <property type="match status" value="3"/>
</dbReference>
<comment type="catalytic activity">
    <reaction evidence="18">
        <text>L-seryl-[protein] + ATP = O-phospho-L-seryl-[protein] + ADP + H(+)</text>
        <dbReference type="Rhea" id="RHEA:17989"/>
        <dbReference type="Rhea" id="RHEA-COMP:9863"/>
        <dbReference type="Rhea" id="RHEA-COMP:11604"/>
        <dbReference type="ChEBI" id="CHEBI:15378"/>
        <dbReference type="ChEBI" id="CHEBI:29999"/>
        <dbReference type="ChEBI" id="CHEBI:30616"/>
        <dbReference type="ChEBI" id="CHEBI:83421"/>
        <dbReference type="ChEBI" id="CHEBI:456216"/>
        <dbReference type="EC" id="2.7.11.1"/>
    </reaction>
</comment>
<keyword evidence="12 19" id="KW-0067">ATP-binding</keyword>
<sequence length="966" mass="106062">MAHNKMFLRCHPGFSDASAAAAIFFFLLVMLASGATLVSDEVEVLKEIAKTLGKTDWDFSVDPCSGQSNWRNDAALPEFANAVTCDCSFENNTTCHVSSIVLKSLSLPGTLPAELVKLPYLREFDVSRNCLSGNIPPIWGTMQLVNMSLYGNRISGIIPKELGNISTLVNLTLDFNQLSGPIPPELGNLTRLKKLTLTSNNWSGELPVTLAKLTALTMFRIGDCNLTGSIPNFIENWKSIQNLVIQGSGLSGPIPPGIASLTNLTDLRISDLSGNETAFPLFSNATNMTRLILRSCNIAGQLPDYLGSLAHLKVLDVSFNKISGQIPRNLDTSNTVFMYLTGNNIIGSIPDGMLNSRVYRDLSYNNFTPSNSESSSCQATNLNLFASSWKNNKSITFPCLRSFQCQQNWSSLHINCGGGEVKTGDTSYEDDSQPGGPSKFYQSGTNWGFSSTGHFMDNESLTYVLSNGSRFSGNDANNLYSEARLSPLSLTYYGFCLLNGNYMVKLHFAEIKITNDGTYRSLGRRIFDIHIQGKLIRKDFNIENNTIGGVNEPVVLNIPAVVSDSTLEIRFYWAGKGTTDIPDKGVYGPLISAISVDHDVRGLDQQTGSFTLRQIKYATNNFDSSNIIGKGGFGSVYKGNLSDGTIIAVKQLSSKSTQGNREFLNEIGVISAVQHPNLVKLYGCCVEGDQLLLVYEYMENNSLGRALFGLEEHQLELDWPTRRKICVGIARGLAYLHGESRLKIVHRDIKASNVLLDKELNPKISDFGLARLHEDEDTHISTRVAGTFGYMAPEYAMRGYLTDKADVYSFGVVLLEIVSGKSNAGFKPKEEEEYLNLLDWAHLLKKEMKLMELVDSRLGPDVNENEIMLTIEIALLCTSISPAVRPSMSTVVSMLEGRVEDQKSILDGSAWSASVKEISDEQYLLSTFDESQPQSTSSDLPFTASSTSASDLYPISLETGFLDDES</sequence>
<dbReference type="AlphaFoldDB" id="A0A6P6SD63"/>
<dbReference type="Gene3D" id="2.60.120.430">
    <property type="entry name" value="Galactose-binding lectin"/>
    <property type="match status" value="1"/>
</dbReference>
<proteinExistence type="predicted"/>
<dbReference type="Gene3D" id="1.10.510.10">
    <property type="entry name" value="Transferase(Phosphotransferase) domain 1"/>
    <property type="match status" value="1"/>
</dbReference>
<dbReference type="GO" id="GO:0004674">
    <property type="term" value="F:protein serine/threonine kinase activity"/>
    <property type="evidence" value="ECO:0007669"/>
    <property type="project" value="UniProtKB-KW"/>
</dbReference>
<organism evidence="21 22">
    <name type="scientific">Coffea arabica</name>
    <name type="common">Arabian coffee</name>
    <dbReference type="NCBI Taxonomy" id="13443"/>
    <lineage>
        <taxon>Eukaryota</taxon>
        <taxon>Viridiplantae</taxon>
        <taxon>Streptophyta</taxon>
        <taxon>Embryophyta</taxon>
        <taxon>Tracheophyta</taxon>
        <taxon>Spermatophyta</taxon>
        <taxon>Magnoliopsida</taxon>
        <taxon>eudicotyledons</taxon>
        <taxon>Gunneridae</taxon>
        <taxon>Pentapetalae</taxon>
        <taxon>asterids</taxon>
        <taxon>lamiids</taxon>
        <taxon>Gentianales</taxon>
        <taxon>Rubiaceae</taxon>
        <taxon>Ixoroideae</taxon>
        <taxon>Gardenieae complex</taxon>
        <taxon>Bertiereae - Coffeeae clade</taxon>
        <taxon>Coffeeae</taxon>
        <taxon>Coffea</taxon>
    </lineage>
</organism>
<dbReference type="InterPro" id="IPR001611">
    <property type="entry name" value="Leu-rich_rpt"/>
</dbReference>
<accession>A0A6P6SD63</accession>
<reference evidence="22" key="2">
    <citation type="submission" date="2025-08" db="UniProtKB">
        <authorList>
            <consortium name="RefSeq"/>
        </authorList>
    </citation>
    <scope>IDENTIFICATION</scope>
    <source>
        <tissue evidence="22">Leaves</tissue>
    </source>
</reference>
<dbReference type="CDD" id="cd14066">
    <property type="entry name" value="STKc_IRAK"/>
    <property type="match status" value="1"/>
</dbReference>
<dbReference type="SUPFAM" id="SSF52058">
    <property type="entry name" value="L domain-like"/>
    <property type="match status" value="1"/>
</dbReference>
<evidence type="ECO:0000256" key="1">
    <source>
        <dbReference type="ARBA" id="ARBA00004479"/>
    </source>
</evidence>
<evidence type="ECO:0000256" key="3">
    <source>
        <dbReference type="ARBA" id="ARBA00022527"/>
    </source>
</evidence>
<keyword evidence="4" id="KW-0597">Phosphoprotein</keyword>
<keyword evidence="13" id="KW-1133">Transmembrane helix</keyword>
<dbReference type="InterPro" id="IPR000719">
    <property type="entry name" value="Prot_kinase_dom"/>
</dbReference>
<comment type="catalytic activity">
    <reaction evidence="17">
        <text>L-threonyl-[protein] + ATP = O-phospho-L-threonyl-[protein] + ADP + H(+)</text>
        <dbReference type="Rhea" id="RHEA:46608"/>
        <dbReference type="Rhea" id="RHEA-COMP:11060"/>
        <dbReference type="Rhea" id="RHEA-COMP:11605"/>
        <dbReference type="ChEBI" id="CHEBI:15378"/>
        <dbReference type="ChEBI" id="CHEBI:30013"/>
        <dbReference type="ChEBI" id="CHEBI:30616"/>
        <dbReference type="ChEBI" id="CHEBI:61977"/>
        <dbReference type="ChEBI" id="CHEBI:456216"/>
        <dbReference type="EC" id="2.7.11.1"/>
    </reaction>
</comment>
<dbReference type="InterPro" id="IPR011009">
    <property type="entry name" value="Kinase-like_dom_sf"/>
</dbReference>
<evidence type="ECO:0000256" key="12">
    <source>
        <dbReference type="ARBA" id="ARBA00022840"/>
    </source>
</evidence>
<keyword evidence="8" id="KW-0732">Signal</keyword>
<evidence type="ECO:0000256" key="15">
    <source>
        <dbReference type="ARBA" id="ARBA00023170"/>
    </source>
</evidence>
<evidence type="ECO:0000256" key="19">
    <source>
        <dbReference type="PROSITE-ProRule" id="PRU10141"/>
    </source>
</evidence>
<comment type="subcellular location">
    <subcellularLocation>
        <location evidence="1">Membrane</location>
        <topology evidence="1">Single-pass type I membrane protein</topology>
    </subcellularLocation>
</comment>
<evidence type="ECO:0000256" key="2">
    <source>
        <dbReference type="ARBA" id="ARBA00012513"/>
    </source>
</evidence>
<keyword evidence="16" id="KW-0325">Glycoprotein</keyword>
<feature type="domain" description="Protein kinase" evidence="20">
    <location>
        <begin position="622"/>
        <end position="899"/>
    </location>
</feature>
<keyword evidence="14" id="KW-0472">Membrane</keyword>
<evidence type="ECO:0000256" key="18">
    <source>
        <dbReference type="ARBA" id="ARBA00048679"/>
    </source>
</evidence>
<dbReference type="InterPro" id="IPR008271">
    <property type="entry name" value="Ser/Thr_kinase_AS"/>
</dbReference>
<dbReference type="Pfam" id="PF07714">
    <property type="entry name" value="PK_Tyr_Ser-Thr"/>
    <property type="match status" value="1"/>
</dbReference>
<dbReference type="InterPro" id="IPR021720">
    <property type="entry name" value="Malectin_dom"/>
</dbReference>
<dbReference type="RefSeq" id="XP_027064128.1">
    <property type="nucleotide sequence ID" value="XM_027208327.2"/>
</dbReference>
<reference evidence="21" key="1">
    <citation type="journal article" date="2025" name="Foods">
        <title>Unveiling the Microbial Signatures of Arabica Coffee Cherries: Insights into Ripeness Specific Diversity, Functional Traits, and Implications for Quality and Safety.</title>
        <authorList>
            <consortium name="RefSeq"/>
            <person name="Tenea G.N."/>
            <person name="Cifuentes V."/>
            <person name="Reyes P."/>
            <person name="Cevallos-Vallejos M."/>
        </authorList>
    </citation>
    <scope>NUCLEOTIDE SEQUENCE [LARGE SCALE GENOMIC DNA]</scope>
</reference>
<evidence type="ECO:0000256" key="17">
    <source>
        <dbReference type="ARBA" id="ARBA00047899"/>
    </source>
</evidence>
<dbReference type="PANTHER" id="PTHR48006">
    <property type="entry name" value="LEUCINE-RICH REPEAT-CONTAINING PROTEIN DDB_G0281931-RELATED"/>
    <property type="match status" value="1"/>
</dbReference>
<evidence type="ECO:0000256" key="9">
    <source>
        <dbReference type="ARBA" id="ARBA00022737"/>
    </source>
</evidence>
<dbReference type="InterPro" id="IPR017441">
    <property type="entry name" value="Protein_kinase_ATP_BS"/>
</dbReference>
<dbReference type="PROSITE" id="PS00108">
    <property type="entry name" value="PROTEIN_KINASE_ST"/>
    <property type="match status" value="1"/>
</dbReference>
<feature type="binding site" evidence="19">
    <location>
        <position position="650"/>
    </location>
    <ligand>
        <name>ATP</name>
        <dbReference type="ChEBI" id="CHEBI:30616"/>
    </ligand>
</feature>
<dbReference type="Proteomes" id="UP001652660">
    <property type="component" value="Chromosome 5c"/>
</dbReference>
<dbReference type="FunFam" id="1.10.510.10:FF:000044">
    <property type="entry name" value="Putative LRR receptor-like serine/threonine-protein kinase"/>
    <property type="match status" value="1"/>
</dbReference>
<evidence type="ECO:0000256" key="6">
    <source>
        <dbReference type="ARBA" id="ARBA00022679"/>
    </source>
</evidence>
<keyword evidence="10 19" id="KW-0547">Nucleotide-binding</keyword>
<protein>
    <recommendedName>
        <fullName evidence="2">non-specific serine/threonine protein kinase</fullName>
        <ecNumber evidence="2">2.7.11.1</ecNumber>
    </recommendedName>
</protein>
<keyword evidence="5" id="KW-0433">Leucine-rich repeat</keyword>
<dbReference type="FunFam" id="3.80.10.10:FF:001022">
    <property type="entry name" value="Probable LRR receptor-like serine/threonine-protein kinase At1g53420"/>
    <property type="match status" value="1"/>
</dbReference>
<dbReference type="EC" id="2.7.11.1" evidence="2"/>
<evidence type="ECO:0000256" key="13">
    <source>
        <dbReference type="ARBA" id="ARBA00022989"/>
    </source>
</evidence>
<evidence type="ECO:0000256" key="8">
    <source>
        <dbReference type="ARBA" id="ARBA00022729"/>
    </source>
</evidence>
<keyword evidence="3" id="KW-0723">Serine/threonine-protein kinase</keyword>
<evidence type="ECO:0000256" key="4">
    <source>
        <dbReference type="ARBA" id="ARBA00022553"/>
    </source>
</evidence>
<dbReference type="FunFam" id="3.30.200.20:FF:000217">
    <property type="entry name" value="probable LRR receptor-like serine/threonine-protein kinase At1g53430"/>
    <property type="match status" value="1"/>
</dbReference>
<evidence type="ECO:0000256" key="11">
    <source>
        <dbReference type="ARBA" id="ARBA00022777"/>
    </source>
</evidence>
<dbReference type="GO" id="GO:0005524">
    <property type="term" value="F:ATP binding"/>
    <property type="evidence" value="ECO:0007669"/>
    <property type="project" value="UniProtKB-UniRule"/>
</dbReference>
<keyword evidence="9" id="KW-0677">Repeat</keyword>
<evidence type="ECO:0000313" key="21">
    <source>
        <dbReference type="Proteomes" id="UP001652660"/>
    </source>
</evidence>
<evidence type="ECO:0000256" key="5">
    <source>
        <dbReference type="ARBA" id="ARBA00022614"/>
    </source>
</evidence>
<keyword evidence="7" id="KW-0812">Transmembrane</keyword>
<keyword evidence="15" id="KW-0675">Receptor</keyword>
<dbReference type="Gene3D" id="3.80.10.10">
    <property type="entry name" value="Ribonuclease Inhibitor"/>
    <property type="match status" value="3"/>
</dbReference>
<dbReference type="InterPro" id="IPR032675">
    <property type="entry name" value="LRR_dom_sf"/>
</dbReference>
<dbReference type="InterPro" id="IPR051824">
    <property type="entry name" value="LRR_Rcpt-Like_S/T_Kinase"/>
</dbReference>
<dbReference type="SMART" id="SM00220">
    <property type="entry name" value="S_TKc"/>
    <property type="match status" value="1"/>
</dbReference>
<dbReference type="SUPFAM" id="SSF56112">
    <property type="entry name" value="Protein kinase-like (PK-like)"/>
    <property type="match status" value="1"/>
</dbReference>
<dbReference type="PANTHER" id="PTHR48006:SF81">
    <property type="entry name" value="PROTEIN KINASE DOMAIN-CONTAINING PROTEIN"/>
    <property type="match status" value="1"/>
</dbReference>
<keyword evidence="11" id="KW-0418">Kinase</keyword>
<evidence type="ECO:0000256" key="14">
    <source>
        <dbReference type="ARBA" id="ARBA00023136"/>
    </source>
</evidence>
<dbReference type="InterPro" id="IPR001245">
    <property type="entry name" value="Ser-Thr/Tyr_kinase_cat_dom"/>
</dbReference>
<dbReference type="GO" id="GO:0016020">
    <property type="term" value="C:membrane"/>
    <property type="evidence" value="ECO:0007669"/>
    <property type="project" value="UniProtKB-SubCell"/>
</dbReference>
<evidence type="ECO:0000313" key="22">
    <source>
        <dbReference type="RefSeq" id="XP_027064128.1"/>
    </source>
</evidence>
<gene>
    <name evidence="22" type="primary">LOC113690426</name>
</gene>
<evidence type="ECO:0000259" key="20">
    <source>
        <dbReference type="PROSITE" id="PS50011"/>
    </source>
</evidence>
<evidence type="ECO:0000256" key="10">
    <source>
        <dbReference type="ARBA" id="ARBA00022741"/>
    </source>
</evidence>
<evidence type="ECO:0000256" key="7">
    <source>
        <dbReference type="ARBA" id="ARBA00022692"/>
    </source>
</evidence>
<name>A0A6P6SD63_COFAR</name>
<dbReference type="PROSITE" id="PS00107">
    <property type="entry name" value="PROTEIN_KINASE_ATP"/>
    <property type="match status" value="1"/>
</dbReference>
<dbReference type="GeneID" id="113690426"/>
<evidence type="ECO:0000256" key="16">
    <source>
        <dbReference type="ARBA" id="ARBA00023180"/>
    </source>
</evidence>
<dbReference type="PROSITE" id="PS50011">
    <property type="entry name" value="PROTEIN_KINASE_DOM"/>
    <property type="match status" value="1"/>
</dbReference>
<dbReference type="Pfam" id="PF11721">
    <property type="entry name" value="Malectin"/>
    <property type="match status" value="1"/>
</dbReference>
<keyword evidence="6" id="KW-0808">Transferase</keyword>
<dbReference type="FunFam" id="2.60.120.430:FF:000004">
    <property type="entry name" value="Putative leucine-rich repeat receptor-like serine/threonine-protein kinase"/>
    <property type="match status" value="1"/>
</dbReference>